<accession>A0A7R8YR05</accession>
<dbReference type="GO" id="GO:0016787">
    <property type="term" value="F:hydrolase activity"/>
    <property type="evidence" value="ECO:0007669"/>
    <property type="project" value="InterPro"/>
</dbReference>
<evidence type="ECO:0000256" key="1">
    <source>
        <dbReference type="SAM" id="Phobius"/>
    </source>
</evidence>
<evidence type="ECO:0000313" key="6">
    <source>
        <dbReference type="Proteomes" id="UP000594454"/>
    </source>
</evidence>
<dbReference type="InterPro" id="IPR056230">
    <property type="entry name" value="TMEM62_C"/>
</dbReference>
<evidence type="ECO:0000259" key="3">
    <source>
        <dbReference type="Pfam" id="PF24384"/>
    </source>
</evidence>
<dbReference type="PANTHER" id="PTHR14795:SF0">
    <property type="entry name" value="TRANSMEMBRANE PROTEIN 62"/>
    <property type="match status" value="1"/>
</dbReference>
<dbReference type="SUPFAM" id="SSF56300">
    <property type="entry name" value="Metallo-dependent phosphatases"/>
    <property type="match status" value="1"/>
</dbReference>
<keyword evidence="1" id="KW-0472">Membrane</keyword>
<feature type="domain" description="TMEM62 Ig-like" evidence="3">
    <location>
        <begin position="327"/>
        <end position="426"/>
    </location>
</feature>
<sequence length="663" mass="76976">MRYKINAGLFVLFVLFISVCISNLANFLGTDRQIAQRLQETSENNLEWKDRRKKLEIGNGTDHLMWFVQISDIHISIWRDKKRQSDLRDFTGETLDVIKPPVVVASGDLTDAWSTNYLGSQQFKREWEIYKSILEENQVGKKTIWMDIRGNHDTFNVPSLDSDLNFFTKYSIQGDKHKRSYMKQITVGKDKYSFIAIDACQNPGTKRAFNFVGILDVNQTNAIIDLAEASRKSGADYIVWFGHYPTSSILSPGTGNRGIRGVLGHYDEGYVYLSGHLHTLGGLAKNMYALQDTNFFELELADWKDNRMFRVAAFDHGLFSFIDIKHKDWPIILVTNPKDSMLNIEKKEDPSLQVKSTHIRILLFDPEEIISCKVQIDDEQFKDCHNITKNLYVREWQPDRYKKGQHRINVVVTTADGRRKSISQQFALDNTNRGFPTIAKMILKTNLTHIFQAMFGFALAACILPICILRTWHELAYARKVKKPNLHRSYFRRMIRKLWILSTVDRILYPYLFSILYVLIGPWSIGHIIDGHMGIIFSWGMFVKGHFLPGTLSYLYGYFQLMFCSFPLVFIYAQVVWDRYNILLVPEKQRPKTIWSRTFEYLPFCTVLLTEIVLAGFFWSIYGPLSAFLGPLRTWSMVLHCALFYWAKTLPKYTLKSAMTVLE</sequence>
<dbReference type="InterPro" id="IPR041871">
    <property type="entry name" value="MPP_TMEM62"/>
</dbReference>
<feature type="transmembrane region" description="Helical" evidence="1">
    <location>
        <begin position="628"/>
        <end position="647"/>
    </location>
</feature>
<dbReference type="OrthoDB" id="27234at2759"/>
<evidence type="ECO:0008006" key="7">
    <source>
        <dbReference type="Google" id="ProtNLM"/>
    </source>
</evidence>
<evidence type="ECO:0000313" key="5">
    <source>
        <dbReference type="EMBL" id="CAD7078974.1"/>
    </source>
</evidence>
<gene>
    <name evidence="5" type="ORF">HERILL_LOCUS2213</name>
</gene>
<feature type="domain" description="Calcineurin-like phosphoesterase" evidence="2">
    <location>
        <begin position="65"/>
        <end position="279"/>
    </location>
</feature>
<dbReference type="AlphaFoldDB" id="A0A7R8YR05"/>
<dbReference type="Pfam" id="PF00149">
    <property type="entry name" value="Metallophos"/>
    <property type="match status" value="1"/>
</dbReference>
<proteinExistence type="predicted"/>
<feature type="domain" description="TMEM62 C-terminal" evidence="4">
    <location>
        <begin position="453"/>
        <end position="579"/>
    </location>
</feature>
<reference evidence="5 6" key="1">
    <citation type="submission" date="2020-11" db="EMBL/GenBank/DDBJ databases">
        <authorList>
            <person name="Wallbank WR R."/>
            <person name="Pardo Diaz C."/>
            <person name="Kozak K."/>
            <person name="Martin S."/>
            <person name="Jiggins C."/>
            <person name="Moest M."/>
            <person name="Warren A I."/>
            <person name="Generalovic N T."/>
            <person name="Byers J.R.P. K."/>
            <person name="Montejo-Kovacevich G."/>
            <person name="Yen C E."/>
        </authorList>
    </citation>
    <scope>NUCLEOTIDE SEQUENCE [LARGE SCALE GENOMIC DNA]</scope>
</reference>
<dbReference type="OMA" id="VEWQTYH"/>
<feature type="transmembrane region" description="Helical" evidence="1">
    <location>
        <begin position="598"/>
        <end position="622"/>
    </location>
</feature>
<name>A0A7R8YR05_HERIL</name>
<dbReference type="CDD" id="cd07401">
    <property type="entry name" value="MPP_TMEM62_N"/>
    <property type="match status" value="1"/>
</dbReference>
<dbReference type="EMBL" id="LR899009">
    <property type="protein sequence ID" value="CAD7078974.1"/>
    <property type="molecule type" value="Genomic_DNA"/>
</dbReference>
<feature type="transmembrane region" description="Helical" evidence="1">
    <location>
        <begin position="498"/>
        <end position="520"/>
    </location>
</feature>
<keyword evidence="1" id="KW-1133">Transmembrane helix</keyword>
<feature type="transmembrane region" description="Helical" evidence="1">
    <location>
        <begin position="555"/>
        <end position="577"/>
    </location>
</feature>
<organism evidence="5 6">
    <name type="scientific">Hermetia illucens</name>
    <name type="common">Black soldier fly</name>
    <dbReference type="NCBI Taxonomy" id="343691"/>
    <lineage>
        <taxon>Eukaryota</taxon>
        <taxon>Metazoa</taxon>
        <taxon>Ecdysozoa</taxon>
        <taxon>Arthropoda</taxon>
        <taxon>Hexapoda</taxon>
        <taxon>Insecta</taxon>
        <taxon>Pterygota</taxon>
        <taxon>Neoptera</taxon>
        <taxon>Endopterygota</taxon>
        <taxon>Diptera</taxon>
        <taxon>Brachycera</taxon>
        <taxon>Stratiomyomorpha</taxon>
        <taxon>Stratiomyidae</taxon>
        <taxon>Hermetiinae</taxon>
        <taxon>Hermetia</taxon>
    </lineage>
</organism>
<keyword evidence="6" id="KW-1185">Reference proteome</keyword>
<keyword evidence="1" id="KW-0812">Transmembrane</keyword>
<dbReference type="InterPro" id="IPR004843">
    <property type="entry name" value="Calcineurin-like_PHP"/>
</dbReference>
<evidence type="ECO:0000259" key="4">
    <source>
        <dbReference type="Pfam" id="PF24394"/>
    </source>
</evidence>
<dbReference type="Proteomes" id="UP000594454">
    <property type="component" value="Chromosome 1"/>
</dbReference>
<dbReference type="InParanoid" id="A0A7R8YR05"/>
<protein>
    <recommendedName>
        <fullName evidence="7">Calcineurin-like phosphoesterase domain-containing protein</fullName>
    </recommendedName>
</protein>
<dbReference type="PANTHER" id="PTHR14795">
    <property type="entry name" value="HELICASE RELATED"/>
    <property type="match status" value="1"/>
</dbReference>
<dbReference type="Gene3D" id="3.60.21.10">
    <property type="match status" value="1"/>
</dbReference>
<feature type="transmembrane region" description="Helical" evidence="1">
    <location>
        <begin position="450"/>
        <end position="472"/>
    </location>
</feature>
<dbReference type="InterPro" id="IPR056229">
    <property type="entry name" value="Ig_TMM62"/>
</dbReference>
<evidence type="ECO:0000259" key="2">
    <source>
        <dbReference type="Pfam" id="PF00149"/>
    </source>
</evidence>
<dbReference type="Pfam" id="PF24384">
    <property type="entry name" value="Ig_TMM62"/>
    <property type="match status" value="1"/>
</dbReference>
<dbReference type="InterPro" id="IPR029052">
    <property type="entry name" value="Metallo-depent_PP-like"/>
</dbReference>
<dbReference type="Pfam" id="PF24394">
    <property type="entry name" value="TMEM62_C"/>
    <property type="match status" value="1"/>
</dbReference>